<comment type="caution">
    <text evidence="1">The sequence shown here is derived from an EMBL/GenBank/DDBJ whole genome shotgun (WGS) entry which is preliminary data.</text>
</comment>
<dbReference type="EMBL" id="CADEAL010004299">
    <property type="protein sequence ID" value="CAB1456465.1"/>
    <property type="molecule type" value="Genomic_DNA"/>
</dbReference>
<evidence type="ECO:0000313" key="1">
    <source>
        <dbReference type="EMBL" id="CAB1456465.1"/>
    </source>
</evidence>
<dbReference type="Proteomes" id="UP001153269">
    <property type="component" value="Unassembled WGS sequence"/>
</dbReference>
<accession>A0A9N7Z9V8</accession>
<organism evidence="1 2">
    <name type="scientific">Pleuronectes platessa</name>
    <name type="common">European plaice</name>
    <dbReference type="NCBI Taxonomy" id="8262"/>
    <lineage>
        <taxon>Eukaryota</taxon>
        <taxon>Metazoa</taxon>
        <taxon>Chordata</taxon>
        <taxon>Craniata</taxon>
        <taxon>Vertebrata</taxon>
        <taxon>Euteleostomi</taxon>
        <taxon>Actinopterygii</taxon>
        <taxon>Neopterygii</taxon>
        <taxon>Teleostei</taxon>
        <taxon>Neoteleostei</taxon>
        <taxon>Acanthomorphata</taxon>
        <taxon>Carangaria</taxon>
        <taxon>Pleuronectiformes</taxon>
        <taxon>Pleuronectoidei</taxon>
        <taxon>Pleuronectidae</taxon>
        <taxon>Pleuronectes</taxon>
    </lineage>
</organism>
<protein>
    <submittedName>
        <fullName evidence="1">Uncharacterized protein</fullName>
    </submittedName>
</protein>
<dbReference type="AlphaFoldDB" id="A0A9N7Z9V8"/>
<reference evidence="1" key="1">
    <citation type="submission" date="2020-03" db="EMBL/GenBank/DDBJ databases">
        <authorList>
            <person name="Weist P."/>
        </authorList>
    </citation>
    <scope>NUCLEOTIDE SEQUENCE</scope>
</reference>
<name>A0A9N7Z9V8_PLEPL</name>
<keyword evidence="2" id="KW-1185">Reference proteome</keyword>
<sequence length="188" mass="20490">MASLVRPLKVDCVTQERTPTPPSPLTPHVREVVCEAGASYSSPGGRRRPRGNRMEIRPRRITQPGLCLGYTEQLSKVHTCQGSEGRRLSVNPIPQRVGVAACQFRLIIDLNGPPPRSLQGRRLTAIQNSMAHCLFNHSWPDSLPPKPLFRSCVVSEQGSCIHPGSFHGSLLLHTSTLFAGWASLAGAV</sequence>
<gene>
    <name evidence="1" type="ORF">PLEPLA_LOCUS44249</name>
</gene>
<evidence type="ECO:0000313" key="2">
    <source>
        <dbReference type="Proteomes" id="UP001153269"/>
    </source>
</evidence>
<proteinExistence type="predicted"/>